<dbReference type="Pfam" id="PF01590">
    <property type="entry name" value="GAF"/>
    <property type="match status" value="1"/>
</dbReference>
<dbReference type="InterPro" id="IPR029016">
    <property type="entry name" value="GAF-like_dom_sf"/>
</dbReference>
<accession>A0ABQ4PAJ8</accession>
<protein>
    <recommendedName>
        <fullName evidence="1">diguanylate cyclase</fullName>
        <ecNumber evidence="1">2.7.7.65</ecNumber>
    </recommendedName>
</protein>
<dbReference type="CDD" id="cd01949">
    <property type="entry name" value="GGDEF"/>
    <property type="match status" value="1"/>
</dbReference>
<dbReference type="InterPro" id="IPR003018">
    <property type="entry name" value="GAF"/>
</dbReference>
<feature type="domain" description="GGDEF" evidence="3">
    <location>
        <begin position="202"/>
        <end position="325"/>
    </location>
</feature>
<dbReference type="NCBIfam" id="TIGR00254">
    <property type="entry name" value="GGDEF"/>
    <property type="match status" value="1"/>
</dbReference>
<keyword evidence="5" id="KW-1185">Reference proteome</keyword>
<dbReference type="PANTHER" id="PTHR45138:SF9">
    <property type="entry name" value="DIGUANYLATE CYCLASE DGCM-RELATED"/>
    <property type="match status" value="1"/>
</dbReference>
<dbReference type="InterPro" id="IPR043128">
    <property type="entry name" value="Rev_trsase/Diguanyl_cyclase"/>
</dbReference>
<evidence type="ECO:0000313" key="5">
    <source>
        <dbReference type="Proteomes" id="UP000887104"/>
    </source>
</evidence>
<organism evidence="4 5">
    <name type="scientific">Shewanella sairae</name>
    <dbReference type="NCBI Taxonomy" id="190310"/>
    <lineage>
        <taxon>Bacteria</taxon>
        <taxon>Pseudomonadati</taxon>
        <taxon>Pseudomonadota</taxon>
        <taxon>Gammaproteobacteria</taxon>
        <taxon>Alteromonadales</taxon>
        <taxon>Shewanellaceae</taxon>
        <taxon>Shewanella</taxon>
    </lineage>
</organism>
<evidence type="ECO:0000259" key="3">
    <source>
        <dbReference type="PROSITE" id="PS50887"/>
    </source>
</evidence>
<dbReference type="Gene3D" id="3.30.70.270">
    <property type="match status" value="1"/>
</dbReference>
<dbReference type="PROSITE" id="PS50887">
    <property type="entry name" value="GGDEF"/>
    <property type="match status" value="1"/>
</dbReference>
<dbReference type="Gene3D" id="3.30.450.40">
    <property type="match status" value="1"/>
</dbReference>
<evidence type="ECO:0000256" key="2">
    <source>
        <dbReference type="ARBA" id="ARBA00034247"/>
    </source>
</evidence>
<comment type="catalytic activity">
    <reaction evidence="2">
        <text>2 GTP = 3',3'-c-di-GMP + 2 diphosphate</text>
        <dbReference type="Rhea" id="RHEA:24898"/>
        <dbReference type="ChEBI" id="CHEBI:33019"/>
        <dbReference type="ChEBI" id="CHEBI:37565"/>
        <dbReference type="ChEBI" id="CHEBI:58805"/>
        <dbReference type="EC" id="2.7.7.65"/>
    </reaction>
</comment>
<dbReference type="RefSeq" id="WP_220780657.1">
    <property type="nucleotide sequence ID" value="NZ_BPEY01000022.1"/>
</dbReference>
<dbReference type="SUPFAM" id="SSF55073">
    <property type="entry name" value="Nucleotide cyclase"/>
    <property type="match status" value="1"/>
</dbReference>
<sequence length="325" mass="36079">MNTDSIFTTDLFLLDNPNDLISIDKWQKTVNLLAELFEAPAGFLVQYTKEGFQVTISSEQETNPYPSGIVIDPQANIFCRKIVETGEALYVNNAMLDPCWDTNPEVHNDGFRSYLGVPVFWPCGSAFGTFCVMDYQETDYKKSYIELITQLKELLESDLALIGSYAQMQQLAITDPLCNVNNRRGFNILAEQRIKLAKRTGGLLCLLYLDIDQFKCVNDKFGHGVGDAVLQSVAQVLSDTVREADVVGRLGGDEFVALIALDNMSGLANIKQRLTDAFEKVQNASSIPKVTVSIGSTFITESEDISDLLDAADRDMLDKKRGLAR</sequence>
<name>A0ABQ4PAJ8_9GAMM</name>
<comment type="caution">
    <text evidence="4">The sequence shown here is derived from an EMBL/GenBank/DDBJ whole genome shotgun (WGS) entry which is preliminary data.</text>
</comment>
<dbReference type="SUPFAM" id="SSF55781">
    <property type="entry name" value="GAF domain-like"/>
    <property type="match status" value="1"/>
</dbReference>
<dbReference type="Proteomes" id="UP000887104">
    <property type="component" value="Unassembled WGS sequence"/>
</dbReference>
<dbReference type="EC" id="2.7.7.65" evidence="1"/>
<proteinExistence type="predicted"/>
<dbReference type="InterPro" id="IPR050469">
    <property type="entry name" value="Diguanylate_Cyclase"/>
</dbReference>
<dbReference type="SMART" id="SM00065">
    <property type="entry name" value="GAF"/>
    <property type="match status" value="1"/>
</dbReference>
<dbReference type="PANTHER" id="PTHR45138">
    <property type="entry name" value="REGULATORY COMPONENTS OF SENSORY TRANSDUCTION SYSTEM"/>
    <property type="match status" value="1"/>
</dbReference>
<gene>
    <name evidence="4" type="primary">yeaP</name>
    <name evidence="4" type="ORF">TUM4438_16020</name>
</gene>
<evidence type="ECO:0000256" key="1">
    <source>
        <dbReference type="ARBA" id="ARBA00012528"/>
    </source>
</evidence>
<dbReference type="InterPro" id="IPR029787">
    <property type="entry name" value="Nucleotide_cyclase"/>
</dbReference>
<reference evidence="4" key="1">
    <citation type="submission" date="2021-05" db="EMBL/GenBank/DDBJ databases">
        <title>Molecular characterization for Shewanella algae harboring chromosomal blaOXA-55-like strains isolated from clinical and environment sample.</title>
        <authorList>
            <person name="Ohama Y."/>
            <person name="Aoki K."/>
            <person name="Harada S."/>
            <person name="Moriya K."/>
            <person name="Ishii Y."/>
            <person name="Tateda K."/>
        </authorList>
    </citation>
    <scope>NUCLEOTIDE SEQUENCE</scope>
    <source>
        <strain evidence="4">JCM 11563</strain>
    </source>
</reference>
<dbReference type="InterPro" id="IPR000160">
    <property type="entry name" value="GGDEF_dom"/>
</dbReference>
<dbReference type="Pfam" id="PF00990">
    <property type="entry name" value="GGDEF"/>
    <property type="match status" value="1"/>
</dbReference>
<dbReference type="SMART" id="SM00267">
    <property type="entry name" value="GGDEF"/>
    <property type="match status" value="1"/>
</dbReference>
<evidence type="ECO:0000313" key="4">
    <source>
        <dbReference type="EMBL" id="GIU44558.1"/>
    </source>
</evidence>
<dbReference type="EMBL" id="BPEY01000022">
    <property type="protein sequence ID" value="GIU44558.1"/>
    <property type="molecule type" value="Genomic_DNA"/>
</dbReference>